<dbReference type="EMBL" id="BSCQ01000030">
    <property type="protein sequence ID" value="GLH42766.1"/>
    <property type="molecule type" value="Genomic_DNA"/>
</dbReference>
<accession>A0ABQ5PGW7</accession>
<evidence type="ECO:0000313" key="2">
    <source>
        <dbReference type="Proteomes" id="UP001145022"/>
    </source>
</evidence>
<evidence type="ECO:0000313" key="1">
    <source>
        <dbReference type="EMBL" id="GLH42766.1"/>
    </source>
</evidence>
<reference evidence="1" key="2">
    <citation type="submission" date="2022-11" db="EMBL/GenBank/DDBJ databases">
        <title>Draft genome sequencing of Pseudomonas atacamensis RS3R1.</title>
        <authorList>
            <person name="Furuya T."/>
            <person name="Kaneko H."/>
        </authorList>
    </citation>
    <scope>NUCLEOTIDE SEQUENCE</scope>
    <source>
        <strain evidence="1">RS3R-1</strain>
    </source>
</reference>
<reference evidence="1" key="1">
    <citation type="journal article" date="2021" name="Sci. Rep.">
        <title>An efficient direct screening system for microorganisms that activate plant immune responses based on plant-microbe interactions using cultured plant cells.</title>
        <authorList>
            <person name="Kurokawa M."/>
            <person name="Nakano M."/>
            <person name="Kitahata N."/>
            <person name="Kuchitsu K."/>
            <person name="Furuya T."/>
        </authorList>
    </citation>
    <scope>NUCLEOTIDE SEQUENCE</scope>
    <source>
        <strain evidence="1">RS3R-1</strain>
    </source>
</reference>
<keyword evidence="2" id="KW-1185">Reference proteome</keyword>
<proteinExistence type="predicted"/>
<comment type="caution">
    <text evidence="1">The sequence shown here is derived from an EMBL/GenBank/DDBJ whole genome shotgun (WGS) entry which is preliminary data.</text>
</comment>
<reference evidence="1" key="3">
    <citation type="journal article" date="2023" name="J. Biotechnol.">
        <title>Draft Genome Sequences of Endophytic Pseudomonas Strains, Isolated from the Interior of Brassicaceae Plants.</title>
        <authorList>
            <person name="Kaneko H."/>
            <person name="Furuya T."/>
        </authorList>
    </citation>
    <scope>NUCLEOTIDE SEQUENCE</scope>
    <source>
        <strain evidence="1">RS3R-1</strain>
    </source>
</reference>
<dbReference type="Proteomes" id="UP001145022">
    <property type="component" value="Unassembled WGS sequence"/>
</dbReference>
<gene>
    <name evidence="1" type="ORF">RS3R1_18540</name>
</gene>
<protein>
    <submittedName>
        <fullName evidence="1">Uncharacterized protein</fullName>
    </submittedName>
</protein>
<name>A0ABQ5PGW7_9PSED</name>
<sequence>MCCGLLREIGSQACDQVVDFTAAVQAAGVDSTDVEIGLVGSMVAKYFDGHRQVWCQRALAAFRQEAAFNDIA</sequence>
<organism evidence="1 2">
    <name type="scientific">Pseudomonas atacamensis</name>
    <dbReference type="NCBI Taxonomy" id="2565368"/>
    <lineage>
        <taxon>Bacteria</taxon>
        <taxon>Pseudomonadati</taxon>
        <taxon>Pseudomonadota</taxon>
        <taxon>Gammaproteobacteria</taxon>
        <taxon>Pseudomonadales</taxon>
        <taxon>Pseudomonadaceae</taxon>
        <taxon>Pseudomonas</taxon>
    </lineage>
</organism>